<dbReference type="FunFam" id="1.10.3720.10:FF:000004">
    <property type="entry name" value="Sulfate transport system permease protein CysT"/>
    <property type="match status" value="1"/>
</dbReference>
<evidence type="ECO:0000313" key="12">
    <source>
        <dbReference type="Proteomes" id="UP000198838"/>
    </source>
</evidence>
<dbReference type="STRING" id="1120918.SAMN05216249_11457"/>
<feature type="transmembrane region" description="Helical" evidence="9">
    <location>
        <begin position="12"/>
        <end position="38"/>
    </location>
</feature>
<dbReference type="CDD" id="cd06261">
    <property type="entry name" value="TM_PBP2"/>
    <property type="match status" value="1"/>
</dbReference>
<keyword evidence="12" id="KW-1185">Reference proteome</keyword>
<organism evidence="11 12">
    <name type="scientific">Acetitomaculum ruminis DSM 5522</name>
    <dbReference type="NCBI Taxonomy" id="1120918"/>
    <lineage>
        <taxon>Bacteria</taxon>
        <taxon>Bacillati</taxon>
        <taxon>Bacillota</taxon>
        <taxon>Clostridia</taxon>
        <taxon>Lachnospirales</taxon>
        <taxon>Lachnospiraceae</taxon>
        <taxon>Acetitomaculum</taxon>
    </lineage>
</organism>
<dbReference type="InterPro" id="IPR000515">
    <property type="entry name" value="MetI-like"/>
</dbReference>
<evidence type="ECO:0000256" key="4">
    <source>
        <dbReference type="ARBA" id="ARBA00022692"/>
    </source>
</evidence>
<dbReference type="NCBIfam" id="TIGR02139">
    <property type="entry name" value="permease_CysT"/>
    <property type="match status" value="1"/>
</dbReference>
<proteinExistence type="inferred from homology"/>
<dbReference type="OrthoDB" id="9769319at2"/>
<dbReference type="Proteomes" id="UP000198838">
    <property type="component" value="Unassembled WGS sequence"/>
</dbReference>
<dbReference type="EMBL" id="FOJY01000014">
    <property type="protein sequence ID" value="SFB23426.1"/>
    <property type="molecule type" value="Genomic_DNA"/>
</dbReference>
<gene>
    <name evidence="11" type="ORF">SAMN05216249_11457</name>
</gene>
<comment type="function">
    <text evidence="9">Part of the ABC transporter complex (TC 3.A.1.6.1) involved in sulfate/thiosulfate import.</text>
</comment>
<dbReference type="PANTHER" id="PTHR30406">
    <property type="entry name" value="SULFATE TRANSPORT SYSTEM PERMEASE PROTEIN"/>
    <property type="match status" value="1"/>
</dbReference>
<dbReference type="PANTHER" id="PTHR30406:SF8">
    <property type="entry name" value="SULFATE TRANSPORT SYSTEM PERMEASE PROTEIN CYST"/>
    <property type="match status" value="1"/>
</dbReference>
<feature type="transmembrane region" description="Helical" evidence="9">
    <location>
        <begin position="241"/>
        <end position="265"/>
    </location>
</feature>
<name>A0A1I0ZE74_9FIRM</name>
<feature type="transmembrane region" description="Helical" evidence="9">
    <location>
        <begin position="136"/>
        <end position="155"/>
    </location>
</feature>
<dbReference type="RefSeq" id="WP_092873201.1">
    <property type="nucleotide sequence ID" value="NZ_FOJY01000014.1"/>
</dbReference>
<keyword evidence="5 9" id="KW-1133">Transmembrane helix</keyword>
<accession>A0A1I0ZE74</accession>
<evidence type="ECO:0000259" key="10">
    <source>
        <dbReference type="PROSITE" id="PS50928"/>
    </source>
</evidence>
<evidence type="ECO:0000256" key="2">
    <source>
        <dbReference type="ARBA" id="ARBA00011779"/>
    </source>
</evidence>
<comment type="similarity">
    <text evidence="9">Belongs to the binding-protein-dependent transport system permease family. CysTW subfamily.</text>
</comment>
<keyword evidence="6 9" id="KW-0764">Sulfate transport</keyword>
<dbReference type="AlphaFoldDB" id="A0A1I0ZE74"/>
<dbReference type="Pfam" id="PF00528">
    <property type="entry name" value="BPD_transp_1"/>
    <property type="match status" value="1"/>
</dbReference>
<feature type="transmembrane region" description="Helical" evidence="9">
    <location>
        <begin position="184"/>
        <end position="205"/>
    </location>
</feature>
<dbReference type="SUPFAM" id="SSF161098">
    <property type="entry name" value="MetI-like"/>
    <property type="match status" value="1"/>
</dbReference>
<comment type="subcellular location">
    <subcellularLocation>
        <location evidence="1">Membrane</location>
        <topology evidence="1">Multi-pass membrane protein</topology>
    </subcellularLocation>
</comment>
<feature type="transmembrane region" description="Helical" evidence="9">
    <location>
        <begin position="96"/>
        <end position="116"/>
    </location>
</feature>
<dbReference type="NCBIfam" id="TIGR00969">
    <property type="entry name" value="3a0106s02"/>
    <property type="match status" value="1"/>
</dbReference>
<evidence type="ECO:0000256" key="5">
    <source>
        <dbReference type="ARBA" id="ARBA00022989"/>
    </source>
</evidence>
<dbReference type="InterPro" id="IPR035906">
    <property type="entry name" value="MetI-like_sf"/>
</dbReference>
<evidence type="ECO:0000256" key="8">
    <source>
        <dbReference type="ARBA" id="ARBA00025323"/>
    </source>
</evidence>
<evidence type="ECO:0000256" key="6">
    <source>
        <dbReference type="ARBA" id="ARBA00023032"/>
    </source>
</evidence>
<evidence type="ECO:0000256" key="3">
    <source>
        <dbReference type="ARBA" id="ARBA00022448"/>
    </source>
</evidence>
<feature type="transmembrane region" description="Helical" evidence="9">
    <location>
        <begin position="58"/>
        <end position="84"/>
    </location>
</feature>
<evidence type="ECO:0000256" key="9">
    <source>
        <dbReference type="RuleBase" id="RU366001"/>
    </source>
</evidence>
<sequence>MNKKKRIIPGFGISMGITISILSIVVLIPLSSLVIFSAKLSFSEFIYTVTRPRVLSGYFVSISTSFIASLINVFMGLALAWVLVRYDFKGKRFIDGIIELPFALPTAVAGISLTHLTTTNGWVGQIFYKLFGIKIAYTRIGITIALIFIGIPFVVRSVQPVLEKIDIKYEEAAFILGADSKTTFLKVIFPEILPAIISGFTLAFARSIGEYGSVVFIAGNTPYETEIAPLLIMSELQEFDYSAATSIALVMLAISVVILSVNALAQGIVSKRVNGKI</sequence>
<evidence type="ECO:0000256" key="1">
    <source>
        <dbReference type="ARBA" id="ARBA00004141"/>
    </source>
</evidence>
<keyword evidence="4 9" id="KW-0812">Transmembrane</keyword>
<dbReference type="PROSITE" id="PS50928">
    <property type="entry name" value="ABC_TM1"/>
    <property type="match status" value="1"/>
</dbReference>
<evidence type="ECO:0000256" key="7">
    <source>
        <dbReference type="ARBA" id="ARBA00023136"/>
    </source>
</evidence>
<feature type="domain" description="ABC transmembrane type-1" evidence="10">
    <location>
        <begin position="58"/>
        <end position="262"/>
    </location>
</feature>
<dbReference type="Gene3D" id="1.10.3720.10">
    <property type="entry name" value="MetI-like"/>
    <property type="match status" value="1"/>
</dbReference>
<reference evidence="11 12" key="1">
    <citation type="submission" date="2016-10" db="EMBL/GenBank/DDBJ databases">
        <authorList>
            <person name="de Groot N.N."/>
        </authorList>
    </citation>
    <scope>NUCLEOTIDE SEQUENCE [LARGE SCALE GENOMIC DNA]</scope>
    <source>
        <strain evidence="11 12">DSM 5522</strain>
    </source>
</reference>
<comment type="function">
    <text evidence="8">Part of the ABC transporter complex CysAWTP (TC 3.A.1.6.1) involved in sulfate/thiosulfate import. Probably responsible for the translocation of the substrate across the membrane.</text>
</comment>
<dbReference type="InterPro" id="IPR005667">
    <property type="entry name" value="Sulph_transpt2"/>
</dbReference>
<comment type="subunit">
    <text evidence="2">The complex is composed of two ATP-binding proteins (CysA), two transmembrane proteins (CysT and CysW) and a solute-binding protein (CysP).</text>
</comment>
<dbReference type="GO" id="GO:0005886">
    <property type="term" value="C:plasma membrane"/>
    <property type="evidence" value="ECO:0007669"/>
    <property type="project" value="InterPro"/>
</dbReference>
<comment type="caution">
    <text evidence="9">Lacks conserved residue(s) required for the propagation of feature annotation.</text>
</comment>
<protein>
    <recommendedName>
        <fullName evidence="9">Sulfate transport system permease protein CysT</fullName>
    </recommendedName>
</protein>
<keyword evidence="7 9" id="KW-0472">Membrane</keyword>
<dbReference type="GO" id="GO:0015419">
    <property type="term" value="F:ABC-type sulfate transporter activity"/>
    <property type="evidence" value="ECO:0007669"/>
    <property type="project" value="UniProtKB-UniRule"/>
</dbReference>
<dbReference type="InterPro" id="IPR011865">
    <property type="entry name" value="CysT_permease"/>
</dbReference>
<evidence type="ECO:0000313" key="11">
    <source>
        <dbReference type="EMBL" id="SFB23426.1"/>
    </source>
</evidence>
<keyword evidence="3 9" id="KW-0813">Transport</keyword>